<dbReference type="PROSITE" id="PS00178">
    <property type="entry name" value="AA_TRNA_LIGASE_I"/>
    <property type="match status" value="1"/>
</dbReference>
<comment type="subcellular location">
    <subcellularLocation>
        <location evidence="1 11">Cytoplasm</location>
    </subcellularLocation>
</comment>
<comment type="subunit">
    <text evidence="3 11">Monomer.</text>
</comment>
<evidence type="ECO:0000256" key="6">
    <source>
        <dbReference type="ARBA" id="ARBA00022741"/>
    </source>
</evidence>
<evidence type="ECO:0000256" key="2">
    <source>
        <dbReference type="ARBA" id="ARBA00005594"/>
    </source>
</evidence>
<evidence type="ECO:0000256" key="11">
    <source>
        <dbReference type="HAMAP-Rule" id="MF_00123"/>
    </source>
</evidence>
<evidence type="ECO:0000259" key="14">
    <source>
        <dbReference type="SMART" id="SM01016"/>
    </source>
</evidence>
<dbReference type="EMBL" id="LT670817">
    <property type="protein sequence ID" value="SHH36308.1"/>
    <property type="molecule type" value="Genomic_DNA"/>
</dbReference>
<dbReference type="Pfam" id="PF03485">
    <property type="entry name" value="Arg_tRNA_synt_N"/>
    <property type="match status" value="1"/>
</dbReference>
<dbReference type="Gene3D" id="1.10.730.10">
    <property type="entry name" value="Isoleucyl-tRNA Synthetase, Domain 1"/>
    <property type="match status" value="1"/>
</dbReference>
<evidence type="ECO:0000256" key="4">
    <source>
        <dbReference type="ARBA" id="ARBA00022490"/>
    </source>
</evidence>
<feature type="domain" description="DALR anticodon binding" evidence="13">
    <location>
        <begin position="472"/>
        <end position="607"/>
    </location>
</feature>
<dbReference type="InterPro" id="IPR036695">
    <property type="entry name" value="Arg-tRNA-synth_N_sf"/>
</dbReference>
<feature type="domain" description="Arginyl tRNA synthetase N-terminal" evidence="14">
    <location>
        <begin position="23"/>
        <end position="112"/>
    </location>
</feature>
<dbReference type="NCBIfam" id="TIGR00456">
    <property type="entry name" value="argS"/>
    <property type="match status" value="1"/>
</dbReference>
<keyword evidence="8 11" id="KW-0648">Protein biosynthesis</keyword>
<dbReference type="InterPro" id="IPR001278">
    <property type="entry name" value="Arg-tRNA-ligase"/>
</dbReference>
<dbReference type="InterPro" id="IPR014729">
    <property type="entry name" value="Rossmann-like_a/b/a_fold"/>
</dbReference>
<keyword evidence="9 11" id="KW-0030">Aminoacyl-tRNA synthetase</keyword>
<dbReference type="AlphaFoldDB" id="A0A1M5SDD6"/>
<evidence type="ECO:0000256" key="9">
    <source>
        <dbReference type="ARBA" id="ARBA00023146"/>
    </source>
</evidence>
<organism evidence="15 16">
    <name type="scientific">Bradyrhizobium erythrophlei</name>
    <dbReference type="NCBI Taxonomy" id="1437360"/>
    <lineage>
        <taxon>Bacteria</taxon>
        <taxon>Pseudomonadati</taxon>
        <taxon>Pseudomonadota</taxon>
        <taxon>Alphaproteobacteria</taxon>
        <taxon>Hyphomicrobiales</taxon>
        <taxon>Nitrobacteraceae</taxon>
        <taxon>Bradyrhizobium</taxon>
    </lineage>
</organism>
<dbReference type="Gene3D" id="3.30.1360.70">
    <property type="entry name" value="Arginyl tRNA synthetase N-terminal domain"/>
    <property type="match status" value="1"/>
</dbReference>
<dbReference type="PRINTS" id="PR01038">
    <property type="entry name" value="TRNASYNTHARG"/>
</dbReference>
<dbReference type="CDD" id="cd00671">
    <property type="entry name" value="ArgRS_core"/>
    <property type="match status" value="1"/>
</dbReference>
<dbReference type="InterPro" id="IPR005148">
    <property type="entry name" value="Arg-tRNA-synth_N"/>
</dbReference>
<evidence type="ECO:0000256" key="5">
    <source>
        <dbReference type="ARBA" id="ARBA00022598"/>
    </source>
</evidence>
<dbReference type="InterPro" id="IPR009080">
    <property type="entry name" value="tRNAsynth_Ia_anticodon-bd"/>
</dbReference>
<dbReference type="EC" id="6.1.1.19" evidence="11"/>
<dbReference type="InterPro" id="IPR001412">
    <property type="entry name" value="aa-tRNA-synth_I_CS"/>
</dbReference>
<keyword evidence="4 11" id="KW-0963">Cytoplasm</keyword>
<dbReference type="Pfam" id="PF00750">
    <property type="entry name" value="tRNA-synt_1d"/>
    <property type="match status" value="2"/>
</dbReference>
<dbReference type="PANTHER" id="PTHR11956:SF5">
    <property type="entry name" value="ARGININE--TRNA LIGASE, CYTOPLASMIC"/>
    <property type="match status" value="1"/>
</dbReference>
<keyword evidence="5 11" id="KW-0436">Ligase</keyword>
<protein>
    <recommendedName>
        <fullName evidence="11">Arginine--tRNA ligase</fullName>
        <ecNumber evidence="11">6.1.1.19</ecNumber>
    </recommendedName>
    <alternativeName>
        <fullName evidence="11">Arginyl-tRNA synthetase</fullName>
        <shortName evidence="11">ArgRS</shortName>
    </alternativeName>
</protein>
<dbReference type="GO" id="GO:0005524">
    <property type="term" value="F:ATP binding"/>
    <property type="evidence" value="ECO:0007669"/>
    <property type="project" value="UniProtKB-UniRule"/>
</dbReference>
<dbReference type="FunFam" id="3.40.50.620:FF:000062">
    <property type="entry name" value="Arginine--tRNA ligase"/>
    <property type="match status" value="1"/>
</dbReference>
<accession>A0A1M5SDD6</accession>
<dbReference type="SUPFAM" id="SSF52374">
    <property type="entry name" value="Nucleotidylyl transferase"/>
    <property type="match status" value="1"/>
</dbReference>
<dbReference type="SUPFAM" id="SSF47323">
    <property type="entry name" value="Anticodon-binding domain of a subclass of class I aminoacyl-tRNA synthetases"/>
    <property type="match status" value="1"/>
</dbReference>
<proteinExistence type="inferred from homology"/>
<dbReference type="Gene3D" id="3.40.50.620">
    <property type="entry name" value="HUPs"/>
    <property type="match status" value="1"/>
</dbReference>
<evidence type="ECO:0000256" key="10">
    <source>
        <dbReference type="ARBA" id="ARBA00049339"/>
    </source>
</evidence>
<dbReference type="HAMAP" id="MF_00123">
    <property type="entry name" value="Arg_tRNA_synth"/>
    <property type="match status" value="1"/>
</dbReference>
<evidence type="ECO:0000259" key="13">
    <source>
        <dbReference type="SMART" id="SM00836"/>
    </source>
</evidence>
<dbReference type="SMART" id="SM01016">
    <property type="entry name" value="Arg_tRNA_synt_N"/>
    <property type="match status" value="1"/>
</dbReference>
<dbReference type="InterPro" id="IPR035684">
    <property type="entry name" value="ArgRS_core"/>
</dbReference>
<evidence type="ECO:0000256" key="1">
    <source>
        <dbReference type="ARBA" id="ARBA00004496"/>
    </source>
</evidence>
<feature type="short sequence motif" description="'HIGH' region" evidence="11">
    <location>
        <begin position="149"/>
        <end position="159"/>
    </location>
</feature>
<comment type="catalytic activity">
    <reaction evidence="10 11">
        <text>tRNA(Arg) + L-arginine + ATP = L-arginyl-tRNA(Arg) + AMP + diphosphate</text>
        <dbReference type="Rhea" id="RHEA:20301"/>
        <dbReference type="Rhea" id="RHEA-COMP:9658"/>
        <dbReference type="Rhea" id="RHEA-COMP:9673"/>
        <dbReference type="ChEBI" id="CHEBI:30616"/>
        <dbReference type="ChEBI" id="CHEBI:32682"/>
        <dbReference type="ChEBI" id="CHEBI:33019"/>
        <dbReference type="ChEBI" id="CHEBI:78442"/>
        <dbReference type="ChEBI" id="CHEBI:78513"/>
        <dbReference type="ChEBI" id="CHEBI:456215"/>
        <dbReference type="EC" id="6.1.1.19"/>
    </reaction>
</comment>
<dbReference type="Pfam" id="PF05746">
    <property type="entry name" value="DALR_1"/>
    <property type="match status" value="1"/>
</dbReference>
<evidence type="ECO:0000313" key="16">
    <source>
        <dbReference type="Proteomes" id="UP000189796"/>
    </source>
</evidence>
<evidence type="ECO:0000256" key="3">
    <source>
        <dbReference type="ARBA" id="ARBA00011245"/>
    </source>
</evidence>
<sequence>MSAQFPVPVMSMVESRQSQHLFADVLARVHAVCAAVAAEGGWPEGVDLSRVVVEPPRDASHGDMATNAAMVLAKDAKAKPRDLAEQIAAKLRADDLIASVAVAGPGFINLTLKPSAWSDALRTVLREGDSYGRSEMGAAEKVNVEYVSANPTGPMHVGHCRGAVFGDALVSLLTFAGYEVTREYYINDAGAQVDVLARSAYLRYREALGENIGEIPEGLYPGDYLKPVGQALADEYGRGLNQMPEEQWLPIVRERAIGMMMDMIKGDLAALNIRHDVFFSERSLIAGGTDQVAATIEFLRAKGDVYEGRLPPPKGAPVEDYEDREQTLFRATDYGDDVDRPLKKSDGSYTYFASDIANHKNKFDRGFRNLIDVFGADHGGYVKRMQAAVKAVSAGKATLDVKIVQLVRLLRNGEPVKMSKRSGDFVTLREVVDEVGKDAVRFMMLYRKNDAVLDFDLAKVIEQSRENPVFYVQYGHARGHSVFRNAREVVPDLPDETTARAAFLGRAAVERLTDPAELSLLKLLALYPRMIEAAAVAHEPHRIAFYLYDLASEFHALWTRGRDLPYLRFIINNDAEITKARLALVQGVVSVLASGLAVLGVDAPDEMR</sequence>
<dbReference type="SUPFAM" id="SSF55190">
    <property type="entry name" value="Arginyl-tRNA synthetase (ArgRS), N-terminal 'additional' domain"/>
    <property type="match status" value="1"/>
</dbReference>
<dbReference type="FunFam" id="1.10.730.10:FF:000008">
    <property type="entry name" value="Arginine--tRNA ligase"/>
    <property type="match status" value="1"/>
</dbReference>
<reference evidence="15 16" key="1">
    <citation type="submission" date="2016-11" db="EMBL/GenBank/DDBJ databases">
        <authorList>
            <person name="Jaros S."/>
            <person name="Januszkiewicz K."/>
            <person name="Wedrychowicz H."/>
        </authorList>
    </citation>
    <scope>NUCLEOTIDE SEQUENCE [LARGE SCALE GENOMIC DNA]</scope>
    <source>
        <strain evidence="15 16">GAS138</strain>
    </source>
</reference>
<evidence type="ECO:0000256" key="12">
    <source>
        <dbReference type="RuleBase" id="RU363038"/>
    </source>
</evidence>
<evidence type="ECO:0000256" key="7">
    <source>
        <dbReference type="ARBA" id="ARBA00022840"/>
    </source>
</evidence>
<gene>
    <name evidence="11" type="primary">argS</name>
    <name evidence="15" type="ORF">SAMN05443248_4560</name>
</gene>
<comment type="similarity">
    <text evidence="2 11 12">Belongs to the class-I aminoacyl-tRNA synthetase family.</text>
</comment>
<dbReference type="GO" id="GO:0005737">
    <property type="term" value="C:cytoplasm"/>
    <property type="evidence" value="ECO:0007669"/>
    <property type="project" value="UniProtKB-SubCell"/>
</dbReference>
<dbReference type="Proteomes" id="UP000189796">
    <property type="component" value="Chromosome I"/>
</dbReference>
<keyword evidence="7 11" id="KW-0067">ATP-binding</keyword>
<dbReference type="PANTHER" id="PTHR11956">
    <property type="entry name" value="ARGINYL-TRNA SYNTHETASE"/>
    <property type="match status" value="1"/>
</dbReference>
<keyword evidence="6 11" id="KW-0547">Nucleotide-binding</keyword>
<dbReference type="GO" id="GO:0006420">
    <property type="term" value="P:arginyl-tRNA aminoacylation"/>
    <property type="evidence" value="ECO:0007669"/>
    <property type="project" value="UniProtKB-UniRule"/>
</dbReference>
<dbReference type="GO" id="GO:0004814">
    <property type="term" value="F:arginine-tRNA ligase activity"/>
    <property type="evidence" value="ECO:0007669"/>
    <property type="project" value="UniProtKB-UniRule"/>
</dbReference>
<evidence type="ECO:0000313" key="15">
    <source>
        <dbReference type="EMBL" id="SHH36308.1"/>
    </source>
</evidence>
<dbReference type="SMART" id="SM00836">
    <property type="entry name" value="DALR_1"/>
    <property type="match status" value="1"/>
</dbReference>
<name>A0A1M5SDD6_9BRAD</name>
<dbReference type="InterPro" id="IPR008909">
    <property type="entry name" value="DALR_anticod-bd"/>
</dbReference>
<evidence type="ECO:0000256" key="8">
    <source>
        <dbReference type="ARBA" id="ARBA00022917"/>
    </source>
</evidence>